<evidence type="ECO:0000313" key="2">
    <source>
        <dbReference type="EnsemblPlants" id="AET2Gv20995300.6"/>
    </source>
</evidence>
<dbReference type="Proteomes" id="UP000015105">
    <property type="component" value="Chromosome 2D"/>
</dbReference>
<feature type="region of interest" description="Disordered" evidence="1">
    <location>
        <begin position="1"/>
        <end position="24"/>
    </location>
</feature>
<proteinExistence type="predicted"/>
<evidence type="ECO:0000313" key="3">
    <source>
        <dbReference type="Proteomes" id="UP000015105"/>
    </source>
</evidence>
<dbReference type="Gramene" id="AET2Gv20995300.6">
    <property type="protein sequence ID" value="AET2Gv20995300.6"/>
    <property type="gene ID" value="AET2Gv20995300"/>
</dbReference>
<keyword evidence="3" id="KW-1185">Reference proteome</keyword>
<feature type="compositionally biased region" description="Polar residues" evidence="1">
    <location>
        <begin position="1"/>
        <end position="12"/>
    </location>
</feature>
<dbReference type="AlphaFoldDB" id="A0A453CWZ1"/>
<reference evidence="2" key="5">
    <citation type="journal article" date="2021" name="G3 (Bethesda)">
        <title>Aegilops tauschii genome assembly Aet v5.0 features greater sequence contiguity and improved annotation.</title>
        <authorList>
            <person name="Wang L."/>
            <person name="Zhu T."/>
            <person name="Rodriguez J.C."/>
            <person name="Deal K.R."/>
            <person name="Dubcovsky J."/>
            <person name="McGuire P.E."/>
            <person name="Lux T."/>
            <person name="Spannagl M."/>
            <person name="Mayer K.F.X."/>
            <person name="Baldrich P."/>
            <person name="Meyers B.C."/>
            <person name="Huo N."/>
            <person name="Gu Y.Q."/>
            <person name="Zhou H."/>
            <person name="Devos K.M."/>
            <person name="Bennetzen J.L."/>
            <person name="Unver T."/>
            <person name="Budak H."/>
            <person name="Gulick P.J."/>
            <person name="Galiba G."/>
            <person name="Kalapos B."/>
            <person name="Nelson D.R."/>
            <person name="Li P."/>
            <person name="You F.M."/>
            <person name="Luo M.C."/>
            <person name="Dvorak J."/>
        </authorList>
    </citation>
    <scope>NUCLEOTIDE SEQUENCE [LARGE SCALE GENOMIC DNA]</scope>
    <source>
        <strain evidence="2">cv. AL8/78</strain>
    </source>
</reference>
<reference evidence="2" key="3">
    <citation type="journal article" date="2017" name="Nature">
        <title>Genome sequence of the progenitor of the wheat D genome Aegilops tauschii.</title>
        <authorList>
            <person name="Luo M.C."/>
            <person name="Gu Y.Q."/>
            <person name="Puiu D."/>
            <person name="Wang H."/>
            <person name="Twardziok S.O."/>
            <person name="Deal K.R."/>
            <person name="Huo N."/>
            <person name="Zhu T."/>
            <person name="Wang L."/>
            <person name="Wang Y."/>
            <person name="McGuire P.E."/>
            <person name="Liu S."/>
            <person name="Long H."/>
            <person name="Ramasamy R.K."/>
            <person name="Rodriguez J.C."/>
            <person name="Van S.L."/>
            <person name="Yuan L."/>
            <person name="Wang Z."/>
            <person name="Xia Z."/>
            <person name="Xiao L."/>
            <person name="Anderson O.D."/>
            <person name="Ouyang S."/>
            <person name="Liang Y."/>
            <person name="Zimin A.V."/>
            <person name="Pertea G."/>
            <person name="Qi P."/>
            <person name="Bennetzen J.L."/>
            <person name="Dai X."/>
            <person name="Dawson M.W."/>
            <person name="Muller H.G."/>
            <person name="Kugler K."/>
            <person name="Rivarola-Duarte L."/>
            <person name="Spannagl M."/>
            <person name="Mayer K.F.X."/>
            <person name="Lu F.H."/>
            <person name="Bevan M.W."/>
            <person name="Leroy P."/>
            <person name="Li P."/>
            <person name="You F.M."/>
            <person name="Sun Q."/>
            <person name="Liu Z."/>
            <person name="Lyons E."/>
            <person name="Wicker T."/>
            <person name="Salzberg S.L."/>
            <person name="Devos K.M."/>
            <person name="Dvorak J."/>
        </authorList>
    </citation>
    <scope>NUCLEOTIDE SEQUENCE [LARGE SCALE GENOMIC DNA]</scope>
    <source>
        <strain evidence="2">cv. AL8/78</strain>
    </source>
</reference>
<feature type="region of interest" description="Disordered" evidence="1">
    <location>
        <begin position="43"/>
        <end position="132"/>
    </location>
</feature>
<sequence length="132" mass="14896">HAARSKSPTQHTAHAPACPNLGRHLTPLRVNSGLLWNHRMRATYHPTSRFRQNPKRQRRHSNPTHPRLQMHHTTATTSKHSQTPKHPHKEHNSTYTQQAEEAFFFFSRSGEDADGQGEGEGRGELGQGEGEG</sequence>
<reference evidence="2" key="4">
    <citation type="submission" date="2019-03" db="UniProtKB">
        <authorList>
            <consortium name="EnsemblPlants"/>
        </authorList>
    </citation>
    <scope>IDENTIFICATION</scope>
</reference>
<organism evidence="2 3">
    <name type="scientific">Aegilops tauschii subsp. strangulata</name>
    <name type="common">Goatgrass</name>
    <dbReference type="NCBI Taxonomy" id="200361"/>
    <lineage>
        <taxon>Eukaryota</taxon>
        <taxon>Viridiplantae</taxon>
        <taxon>Streptophyta</taxon>
        <taxon>Embryophyta</taxon>
        <taxon>Tracheophyta</taxon>
        <taxon>Spermatophyta</taxon>
        <taxon>Magnoliopsida</taxon>
        <taxon>Liliopsida</taxon>
        <taxon>Poales</taxon>
        <taxon>Poaceae</taxon>
        <taxon>BOP clade</taxon>
        <taxon>Pooideae</taxon>
        <taxon>Triticodae</taxon>
        <taxon>Triticeae</taxon>
        <taxon>Triticinae</taxon>
        <taxon>Aegilops</taxon>
    </lineage>
</organism>
<protein>
    <submittedName>
        <fullName evidence="2">Uncharacterized protein</fullName>
    </submittedName>
</protein>
<feature type="compositionally biased region" description="Basic residues" evidence="1">
    <location>
        <begin position="52"/>
        <end position="62"/>
    </location>
</feature>
<evidence type="ECO:0000256" key="1">
    <source>
        <dbReference type="SAM" id="MobiDB-lite"/>
    </source>
</evidence>
<accession>A0A453CWZ1</accession>
<feature type="compositionally biased region" description="Polar residues" evidence="1">
    <location>
        <begin position="71"/>
        <end position="81"/>
    </location>
</feature>
<reference evidence="3" key="1">
    <citation type="journal article" date="2014" name="Science">
        <title>Ancient hybridizations among the ancestral genomes of bread wheat.</title>
        <authorList>
            <consortium name="International Wheat Genome Sequencing Consortium,"/>
            <person name="Marcussen T."/>
            <person name="Sandve S.R."/>
            <person name="Heier L."/>
            <person name="Spannagl M."/>
            <person name="Pfeifer M."/>
            <person name="Jakobsen K.S."/>
            <person name="Wulff B.B."/>
            <person name="Steuernagel B."/>
            <person name="Mayer K.F."/>
            <person name="Olsen O.A."/>
        </authorList>
    </citation>
    <scope>NUCLEOTIDE SEQUENCE [LARGE SCALE GENOMIC DNA]</scope>
    <source>
        <strain evidence="3">cv. AL8/78</strain>
    </source>
</reference>
<name>A0A453CWZ1_AEGTS</name>
<dbReference type="EnsemblPlants" id="AET2Gv20995300.6">
    <property type="protein sequence ID" value="AET2Gv20995300.6"/>
    <property type="gene ID" value="AET2Gv20995300"/>
</dbReference>
<reference evidence="3" key="2">
    <citation type="journal article" date="2017" name="Nat. Plants">
        <title>The Aegilops tauschii genome reveals multiple impacts of transposons.</title>
        <authorList>
            <person name="Zhao G."/>
            <person name="Zou C."/>
            <person name="Li K."/>
            <person name="Wang K."/>
            <person name="Li T."/>
            <person name="Gao L."/>
            <person name="Zhang X."/>
            <person name="Wang H."/>
            <person name="Yang Z."/>
            <person name="Liu X."/>
            <person name="Jiang W."/>
            <person name="Mao L."/>
            <person name="Kong X."/>
            <person name="Jiao Y."/>
            <person name="Jia J."/>
        </authorList>
    </citation>
    <scope>NUCLEOTIDE SEQUENCE [LARGE SCALE GENOMIC DNA]</scope>
    <source>
        <strain evidence="3">cv. AL8/78</strain>
    </source>
</reference>